<accession>F8GY26</accession>
<dbReference type="Gene3D" id="1.10.4100.10">
    <property type="entry name" value="2-methylcitrate dehydratase PrpD"/>
    <property type="match status" value="1"/>
</dbReference>
<dbReference type="EMBL" id="CP002880">
    <property type="protein sequence ID" value="AEI83150.1"/>
    <property type="molecule type" value="Genomic_DNA"/>
</dbReference>
<sequence length="460" mass="48179">MPKGNEHQASTDMKPSNSRDIGLHLGRYVADLDARTIDARTQETVLRCVLDALASAASALEQPGVKAAQQAAQTMYGAGGSPMWFTGRTATDAGALFANSAATAALDLDDGYRKARGHPGAATIPAAMALVHARPDIAVQDFMAAVVAGYEVGIRMAMARPGYAPSGTWSGFAVVATCGRMLGASAEIIAQALAIAAQTAPALPALAGLVGSDVKEGIAAGAVSGWAALELAMAGYAGPAAVLEDGRLFDSDTALRDLGGQPLINGTYFKPFGCCRHIHAPLDALLHLQRLHGLAARDIERMEVHTYRATFNLSNKPVPETLVEAQYSVPYCLALCALHGADALLPLDTRRLYDAEVSDLAKRITVVHDAAIESLFPARSPAWVAVTLSNGQLLESPLTDPRGDPDHPLSWEDLERKLQVATRATLSPASQQGVLEGMAGLRAGAWDPLLLALSAPARTT</sequence>
<feature type="domain" description="MmgE/PrpD C-terminal" evidence="3">
    <location>
        <begin position="272"/>
        <end position="432"/>
    </location>
</feature>
<dbReference type="InterPro" id="IPR005656">
    <property type="entry name" value="MmgE_PrpD"/>
</dbReference>
<dbReference type="Pfam" id="PF19305">
    <property type="entry name" value="MmgE_PrpD_C"/>
    <property type="match status" value="1"/>
</dbReference>
<comment type="similarity">
    <text evidence="1">Belongs to the PrpD family.</text>
</comment>
<feature type="domain" description="MmgE/PrpD N-terminal" evidence="2">
    <location>
        <begin position="24"/>
        <end position="249"/>
    </location>
</feature>
<dbReference type="Pfam" id="PF03972">
    <property type="entry name" value="MmgE_PrpD_N"/>
    <property type="match status" value="1"/>
</dbReference>
<dbReference type="GeneID" id="34307696"/>
<dbReference type="GO" id="GO:0016829">
    <property type="term" value="F:lyase activity"/>
    <property type="evidence" value="ECO:0007669"/>
    <property type="project" value="InterPro"/>
</dbReference>
<evidence type="ECO:0000256" key="1">
    <source>
        <dbReference type="ARBA" id="ARBA00006174"/>
    </source>
</evidence>
<evidence type="ECO:0000313" key="5">
    <source>
        <dbReference type="Proteomes" id="UP000006798"/>
    </source>
</evidence>
<dbReference type="PANTHER" id="PTHR16943">
    <property type="entry name" value="2-METHYLCITRATE DEHYDRATASE-RELATED"/>
    <property type="match status" value="1"/>
</dbReference>
<dbReference type="InterPro" id="IPR045337">
    <property type="entry name" value="MmgE_PrpD_C"/>
</dbReference>
<name>F8GY26_CUPNN</name>
<protein>
    <submittedName>
        <fullName evidence="4">MmgE/PrpD family protein</fullName>
    </submittedName>
</protein>
<dbReference type="RefSeq" id="WP_013954433.1">
    <property type="nucleotide sequence ID" value="NC_015724.1"/>
</dbReference>
<dbReference type="InterPro" id="IPR036148">
    <property type="entry name" value="MmgE/PrpD_sf"/>
</dbReference>
<evidence type="ECO:0000259" key="3">
    <source>
        <dbReference type="Pfam" id="PF19305"/>
    </source>
</evidence>
<dbReference type="Gene3D" id="3.30.1330.120">
    <property type="entry name" value="2-methylcitrate dehydratase PrpD"/>
    <property type="match status" value="1"/>
</dbReference>
<evidence type="ECO:0000259" key="2">
    <source>
        <dbReference type="Pfam" id="PF03972"/>
    </source>
</evidence>
<dbReference type="SUPFAM" id="SSF103378">
    <property type="entry name" value="2-methylcitrate dehydratase PrpD"/>
    <property type="match status" value="1"/>
</dbReference>
<geneLocation type="plasmid" evidence="4 5">
    <name>pBB2</name>
</geneLocation>
<dbReference type="InterPro" id="IPR045336">
    <property type="entry name" value="MmgE_PrpD_N"/>
</dbReference>
<organism evidence="4 5">
    <name type="scientific">Cupriavidus necator (strain ATCC 43291 / DSM 13513 / CCUG 52238 / LMG 8453 / N-1)</name>
    <name type="common">Ralstonia eutropha</name>
    <dbReference type="NCBI Taxonomy" id="1042878"/>
    <lineage>
        <taxon>Bacteria</taxon>
        <taxon>Pseudomonadati</taxon>
        <taxon>Pseudomonadota</taxon>
        <taxon>Betaproteobacteria</taxon>
        <taxon>Burkholderiales</taxon>
        <taxon>Burkholderiaceae</taxon>
        <taxon>Cupriavidus</taxon>
    </lineage>
</organism>
<proteinExistence type="inferred from homology"/>
<dbReference type="Proteomes" id="UP000006798">
    <property type="component" value="Plasmid pBB2"/>
</dbReference>
<dbReference type="KEGG" id="cnc:CNE_BB2p03550"/>
<dbReference type="PANTHER" id="PTHR16943:SF8">
    <property type="entry name" value="2-METHYLCITRATE DEHYDRATASE"/>
    <property type="match status" value="1"/>
</dbReference>
<dbReference type="AlphaFoldDB" id="F8GY26"/>
<dbReference type="InterPro" id="IPR042183">
    <property type="entry name" value="MmgE/PrpD_sf_1"/>
</dbReference>
<dbReference type="InterPro" id="IPR042188">
    <property type="entry name" value="MmgE/PrpD_sf_2"/>
</dbReference>
<keyword evidence="4" id="KW-0614">Plasmid</keyword>
<gene>
    <name evidence="4" type="ordered locus">CNE_BB2p03550</name>
</gene>
<evidence type="ECO:0000313" key="4">
    <source>
        <dbReference type="EMBL" id="AEI83150.1"/>
    </source>
</evidence>
<dbReference type="HOGENOM" id="CLU_026574_3_2_4"/>
<reference evidence="4 5" key="1">
    <citation type="journal article" date="2011" name="J. Bacteriol.">
        <title>Complete genome sequence of the type strain Cupriavidus necator N-1.</title>
        <authorList>
            <person name="Poehlein A."/>
            <person name="Kusian B."/>
            <person name="Friedrich B."/>
            <person name="Daniel R."/>
            <person name="Bowien B."/>
        </authorList>
    </citation>
    <scope>NUCLEOTIDE SEQUENCE [LARGE SCALE GENOMIC DNA]</scope>
    <source>
        <strain evidence="5">ATCC 43291 / DSM 13513 / CCUG 52238 / LMG 8453 / N-1</strain>
        <plasmid evidence="4 5">pBB2</plasmid>
    </source>
</reference>